<dbReference type="AlphaFoldDB" id="A0A0R1U018"/>
<keyword evidence="3 7" id="KW-0547">Nucleotide-binding</keyword>
<gene>
    <name evidence="7" type="primary">smc</name>
    <name evidence="9" type="ORF">FC50_GL000455</name>
</gene>
<keyword evidence="4 7" id="KW-0067">ATP-binding</keyword>
<evidence type="ECO:0000259" key="8">
    <source>
        <dbReference type="SMART" id="SM00968"/>
    </source>
</evidence>
<proteinExistence type="inferred from homology"/>
<keyword evidence="2 7" id="KW-0963">Cytoplasm</keyword>
<keyword evidence="6 7" id="KW-0238">DNA-binding</keyword>
<dbReference type="EMBL" id="AZFJ01000037">
    <property type="protein sequence ID" value="KRL86809.1"/>
    <property type="molecule type" value="Genomic_DNA"/>
</dbReference>
<sequence length="1188" mass="131050">MYLQELTINGFKSFADKTQIKFDPGLTGVVGPNGSGKSNITEAIRWVLGEQSAKSLRGERMGDVIFAGTDTRPPLNRAEVTMVFNNDDGYLDQQPTQVSVTRRLFRNGDSEFLLNNKQVRLKDIVTLFMDSGLGRDSFAFISQGRVEAIFNSKPEDRRGIFEEAAGVLKYKQQKAKAQAQLDETDDNLDRVHDIVHELSVRLEPLAEQSSMAREYQRQSAEYATLHQQLLARQVHDMVGQQQATERAAHATKQRIEELNDKIAGLEAESDRRTQAATALDQQLAQVNDELLAKSMKQQSLNGEENVSSERVQNAASTLADLRDRLERAEHDRDDAHAHLATIKAERSELTNTIKDLRTQIRAAEQQASTPAQLNEQLETAQQEYIDTLQQQANNRNAVSALSKEAQLADSQQAATRSRLAEIQAQLDKLTAQQKDVQQQIDAAQKAQDEATTKVRDAEAAVNQGQAEYQQLNQQLMDHSRAYTQANARYKTLKELNDDYAGFYSGVRTVLKNKDGLPGVVGAVAELLKIPERYQVAFDQAIGGSLQAIVTADQTAAKRAISFLKQRRAGRATFLPADIIRPRELPQSIRQQLTGQKGFIGVGIDLVGFDQGLANVMGSLIGTLVVVDNLDNAVPIANSLHHRYRLVTLDGDILNAGGSMSGGAQHKGSTSPLARNQEAQRLSTQLGAMTAKLDQERAELAQLEERITAANSTLREYSNRLTELRDQTHTTRSSGQLVAQQIGQLEQQAAALKVNLPQGEDDMEQRQADLTKQGEAIQQKLDDLQRNMTDLRAALADQSSQAADHQERLTQLRTDLAVKQEAAKTATAQIDQWQESETAAVDQRNQLAQRIATIEKTATETAQEKEERSATLAQLGQDIAALQAQQERLNADKATARTELSRVSASITTAYTERQEVMATSETQSVQLNRLKMNLDAALTTLSEEYQTSYEAAIAAVPDDAVPIPELQSQIKLLKRGLDELGPVNLSAIDEYQEVKERYDFLTAQQNDLEDAKAQLLNTMGELDKEVQDRFEEVFTATSSAFTEIFPQMFGGGHAELQLTDPENLLTTGIEIIAQPPGKNHTRLSLLSGGERALTAITLLFAIIKVRPVPFSVLDEVEASLDEANVDRFGDFLKHYSSNTQFIVITHRRGTMAAADILYGVTMQESGVSRMVSVSLDDAATVVSDGEPG</sequence>
<evidence type="ECO:0000256" key="2">
    <source>
        <dbReference type="ARBA" id="ARBA00022490"/>
    </source>
</evidence>
<keyword evidence="5 7" id="KW-0175">Coiled coil</keyword>
<dbReference type="GO" id="GO:0007062">
    <property type="term" value="P:sister chromatid cohesion"/>
    <property type="evidence" value="ECO:0007669"/>
    <property type="project" value="InterPro"/>
</dbReference>
<dbReference type="PATRIC" id="fig|1423783.4.peg.471"/>
<keyword evidence="10" id="KW-1185">Reference proteome</keyword>
<feature type="coiled-coil region" evidence="7">
    <location>
        <begin position="241"/>
        <end position="275"/>
    </location>
</feature>
<evidence type="ECO:0000256" key="1">
    <source>
        <dbReference type="ARBA" id="ARBA00004496"/>
    </source>
</evidence>
<dbReference type="GO" id="GO:0005694">
    <property type="term" value="C:chromosome"/>
    <property type="evidence" value="ECO:0007669"/>
    <property type="project" value="InterPro"/>
</dbReference>
<evidence type="ECO:0000256" key="3">
    <source>
        <dbReference type="ARBA" id="ARBA00022741"/>
    </source>
</evidence>
<comment type="subunit">
    <text evidence="7">Homodimer.</text>
</comment>
<reference evidence="9 10" key="1">
    <citation type="journal article" date="2015" name="Genome Announc.">
        <title>Expanding the biotechnology potential of lactobacilli through comparative genomics of 213 strains and associated genera.</title>
        <authorList>
            <person name="Sun Z."/>
            <person name="Harris H.M."/>
            <person name="McCann A."/>
            <person name="Guo C."/>
            <person name="Argimon S."/>
            <person name="Zhang W."/>
            <person name="Yang X."/>
            <person name="Jeffery I.B."/>
            <person name="Cooney J.C."/>
            <person name="Kagawa T.F."/>
            <person name="Liu W."/>
            <person name="Song Y."/>
            <person name="Salvetti E."/>
            <person name="Wrobel A."/>
            <person name="Rasinkangas P."/>
            <person name="Parkhill J."/>
            <person name="Rea M.C."/>
            <person name="O'Sullivan O."/>
            <person name="Ritari J."/>
            <person name="Douillard F.P."/>
            <person name="Paul Ross R."/>
            <person name="Yang R."/>
            <person name="Briner A.E."/>
            <person name="Felis G.E."/>
            <person name="de Vos W.M."/>
            <person name="Barrangou R."/>
            <person name="Klaenhammer T.R."/>
            <person name="Caufield P.W."/>
            <person name="Cui Y."/>
            <person name="Zhang H."/>
            <person name="O'Toole P.W."/>
        </authorList>
    </citation>
    <scope>NUCLEOTIDE SEQUENCE [LARGE SCALE GENOMIC DNA]</scope>
    <source>
        <strain evidence="9 10">DSM 15945</strain>
    </source>
</reference>
<evidence type="ECO:0000313" key="9">
    <source>
        <dbReference type="EMBL" id="KRL86809.1"/>
    </source>
</evidence>
<dbReference type="InterPro" id="IPR010935">
    <property type="entry name" value="SMC_hinge"/>
</dbReference>
<evidence type="ECO:0000256" key="5">
    <source>
        <dbReference type="ARBA" id="ARBA00023054"/>
    </source>
</evidence>
<dbReference type="InterPro" id="IPR003395">
    <property type="entry name" value="RecF/RecN/SMC_N"/>
</dbReference>
<dbReference type="RefSeq" id="WP_056956425.1">
    <property type="nucleotide sequence ID" value="NZ_AZFJ01000037.1"/>
</dbReference>
<dbReference type="GO" id="GO:0006260">
    <property type="term" value="P:DNA replication"/>
    <property type="evidence" value="ECO:0007669"/>
    <property type="project" value="UniProtKB-UniRule"/>
</dbReference>
<dbReference type="SUPFAM" id="SSF52540">
    <property type="entry name" value="P-loop containing nucleoside triphosphate hydrolases"/>
    <property type="match status" value="1"/>
</dbReference>
<dbReference type="GO" id="GO:0005737">
    <property type="term" value="C:cytoplasm"/>
    <property type="evidence" value="ECO:0007669"/>
    <property type="project" value="UniProtKB-SubCell"/>
</dbReference>
<feature type="coiled-coil region" evidence="7">
    <location>
        <begin position="991"/>
        <end position="1025"/>
    </location>
</feature>
<feature type="coiled-coil region" evidence="7">
    <location>
        <begin position="871"/>
        <end position="898"/>
    </location>
</feature>
<feature type="coiled-coil region" evidence="7">
    <location>
        <begin position="766"/>
        <end position="821"/>
    </location>
</feature>
<comment type="subcellular location">
    <subcellularLocation>
        <location evidence="1 7">Cytoplasm</location>
    </subcellularLocation>
</comment>
<name>A0A0R1U018_9LACO</name>
<evidence type="ECO:0000256" key="7">
    <source>
        <dbReference type="HAMAP-Rule" id="MF_01894"/>
    </source>
</evidence>
<dbReference type="GO" id="GO:0007059">
    <property type="term" value="P:chromosome segregation"/>
    <property type="evidence" value="ECO:0007669"/>
    <property type="project" value="UniProtKB-UniRule"/>
</dbReference>
<dbReference type="GO" id="GO:0005524">
    <property type="term" value="F:ATP binding"/>
    <property type="evidence" value="ECO:0007669"/>
    <property type="project" value="UniProtKB-UniRule"/>
</dbReference>
<feature type="binding site" evidence="7">
    <location>
        <begin position="32"/>
        <end position="39"/>
    </location>
    <ligand>
        <name>ATP</name>
        <dbReference type="ChEBI" id="CHEBI:30616"/>
    </ligand>
</feature>
<protein>
    <recommendedName>
        <fullName evidence="7">Chromosome partition protein Smc</fullName>
    </recommendedName>
</protein>
<dbReference type="InterPro" id="IPR036277">
    <property type="entry name" value="SMC_hinge_sf"/>
</dbReference>
<dbReference type="STRING" id="1423783.FC50_GL000455"/>
<dbReference type="OrthoDB" id="9808768at2"/>
<dbReference type="SMART" id="SM00968">
    <property type="entry name" value="SMC_hinge"/>
    <property type="match status" value="1"/>
</dbReference>
<dbReference type="NCBIfam" id="TIGR02168">
    <property type="entry name" value="SMC_prok_B"/>
    <property type="match status" value="1"/>
</dbReference>
<evidence type="ECO:0000313" key="10">
    <source>
        <dbReference type="Proteomes" id="UP000051922"/>
    </source>
</evidence>
<comment type="caution">
    <text evidence="9">The sequence shown here is derived from an EMBL/GenBank/DDBJ whole genome shotgun (WGS) entry which is preliminary data.</text>
</comment>
<dbReference type="InterPro" id="IPR024704">
    <property type="entry name" value="SMC"/>
</dbReference>
<feature type="domain" description="SMC hinge" evidence="8">
    <location>
        <begin position="517"/>
        <end position="636"/>
    </location>
</feature>
<dbReference type="InterPro" id="IPR011890">
    <property type="entry name" value="SMC_prok"/>
</dbReference>
<dbReference type="Pfam" id="PF06470">
    <property type="entry name" value="SMC_hinge"/>
    <property type="match status" value="1"/>
</dbReference>
<dbReference type="GO" id="GO:0030261">
    <property type="term" value="P:chromosome condensation"/>
    <property type="evidence" value="ECO:0007669"/>
    <property type="project" value="InterPro"/>
</dbReference>
<feature type="coiled-coil region" evidence="7">
    <location>
        <begin position="311"/>
        <end position="488"/>
    </location>
</feature>
<dbReference type="Gene3D" id="3.40.50.300">
    <property type="entry name" value="P-loop containing nucleotide triphosphate hydrolases"/>
    <property type="match status" value="2"/>
</dbReference>
<organism evidence="9 10">
    <name type="scientific">Lacticaseibacillus pantheris DSM 15945 = JCM 12539 = NBRC 106106</name>
    <dbReference type="NCBI Taxonomy" id="1423783"/>
    <lineage>
        <taxon>Bacteria</taxon>
        <taxon>Bacillati</taxon>
        <taxon>Bacillota</taxon>
        <taxon>Bacilli</taxon>
        <taxon>Lactobacillales</taxon>
        <taxon>Lactobacillaceae</taxon>
        <taxon>Lacticaseibacillus</taxon>
    </lineage>
</organism>
<accession>A0A0R1U018</accession>
<dbReference type="GO" id="GO:0003677">
    <property type="term" value="F:DNA binding"/>
    <property type="evidence" value="ECO:0007669"/>
    <property type="project" value="UniProtKB-UniRule"/>
</dbReference>
<dbReference type="FunFam" id="3.40.50.300:FF:000901">
    <property type="entry name" value="Chromosome partition protein Smc"/>
    <property type="match status" value="1"/>
</dbReference>
<dbReference type="InterPro" id="IPR027417">
    <property type="entry name" value="P-loop_NTPase"/>
</dbReference>
<comment type="function">
    <text evidence="7">Required for chromosome condensation and partitioning.</text>
</comment>
<dbReference type="Gene3D" id="1.10.287.1490">
    <property type="match status" value="1"/>
</dbReference>
<dbReference type="PANTHER" id="PTHR43977">
    <property type="entry name" value="STRUCTURAL MAINTENANCE OF CHROMOSOMES PROTEIN 3"/>
    <property type="match status" value="1"/>
</dbReference>
<evidence type="ECO:0000256" key="4">
    <source>
        <dbReference type="ARBA" id="ARBA00022840"/>
    </source>
</evidence>
<dbReference type="Pfam" id="PF02463">
    <property type="entry name" value="SMC_N"/>
    <property type="match status" value="1"/>
</dbReference>
<comment type="similarity">
    <text evidence="7">Belongs to the SMC family.</text>
</comment>
<dbReference type="PIRSF" id="PIRSF005719">
    <property type="entry name" value="SMC"/>
    <property type="match status" value="1"/>
</dbReference>
<dbReference type="GO" id="GO:0016887">
    <property type="term" value="F:ATP hydrolysis activity"/>
    <property type="evidence" value="ECO:0007669"/>
    <property type="project" value="InterPro"/>
</dbReference>
<dbReference type="FunFam" id="3.40.50.300:FF:000984">
    <property type="entry name" value="Chromosome partition protein Smc"/>
    <property type="match status" value="1"/>
</dbReference>
<comment type="domain">
    <text evidence="7">Contains large globular domains required for ATP hydrolysis at each terminus and a third globular domain forming a flexible hinge near the middle of the molecule. These domains are separated by coiled-coil structures.</text>
</comment>
<dbReference type="Gene3D" id="3.30.70.1620">
    <property type="match status" value="1"/>
</dbReference>
<dbReference type="HAMAP" id="MF_01894">
    <property type="entry name" value="Smc_prok"/>
    <property type="match status" value="1"/>
</dbReference>
<dbReference type="CDD" id="cd03278">
    <property type="entry name" value="ABC_SMC_barmotin"/>
    <property type="match status" value="2"/>
</dbReference>
<dbReference type="Proteomes" id="UP000051922">
    <property type="component" value="Unassembled WGS sequence"/>
</dbReference>
<dbReference type="Gene3D" id="1.20.1060.20">
    <property type="match status" value="1"/>
</dbReference>
<feature type="coiled-coil region" evidence="7">
    <location>
        <begin position="678"/>
        <end position="726"/>
    </location>
</feature>
<dbReference type="SUPFAM" id="SSF75553">
    <property type="entry name" value="Smc hinge domain"/>
    <property type="match status" value="1"/>
</dbReference>
<evidence type="ECO:0000256" key="6">
    <source>
        <dbReference type="ARBA" id="ARBA00023125"/>
    </source>
</evidence>